<dbReference type="GO" id="GO:0003697">
    <property type="term" value="F:single-stranded DNA binding"/>
    <property type="evidence" value="ECO:0007669"/>
    <property type="project" value="UniProtKB-UniRule"/>
</dbReference>
<dbReference type="PIRSF" id="PIRSF002070">
    <property type="entry name" value="SSB"/>
    <property type="match status" value="1"/>
</dbReference>
<dbReference type="CDD" id="cd04496">
    <property type="entry name" value="SSB_OBF"/>
    <property type="match status" value="1"/>
</dbReference>
<dbReference type="PANTHER" id="PTHR10302:SF27">
    <property type="entry name" value="SINGLE-STRANDED DNA-BINDING PROTEIN"/>
    <property type="match status" value="1"/>
</dbReference>
<organism evidence="5">
    <name type="scientific">[Ruminococcus] torques</name>
    <dbReference type="NCBI Taxonomy" id="33039"/>
    <lineage>
        <taxon>Bacteria</taxon>
        <taxon>Bacillati</taxon>
        <taxon>Bacillota</taxon>
        <taxon>Clostridia</taxon>
        <taxon>Lachnospirales</taxon>
        <taxon>Lachnospiraceae</taxon>
        <taxon>Mediterraneibacter</taxon>
    </lineage>
</organism>
<accession>A0A6N2Z9A5</accession>
<dbReference type="Pfam" id="PF00436">
    <property type="entry name" value="SSB"/>
    <property type="match status" value="1"/>
</dbReference>
<evidence type="ECO:0000313" key="5">
    <source>
        <dbReference type="EMBL" id="VYT73712.1"/>
    </source>
</evidence>
<feature type="region of interest" description="Disordered" evidence="4">
    <location>
        <begin position="101"/>
        <end position="142"/>
    </location>
</feature>
<dbReference type="HAMAP" id="MF_00984">
    <property type="entry name" value="SSB"/>
    <property type="match status" value="1"/>
</dbReference>
<dbReference type="GO" id="GO:0006260">
    <property type="term" value="P:DNA replication"/>
    <property type="evidence" value="ECO:0007669"/>
    <property type="project" value="InterPro"/>
</dbReference>
<dbReference type="InterPro" id="IPR012340">
    <property type="entry name" value="NA-bd_OB-fold"/>
</dbReference>
<evidence type="ECO:0000256" key="1">
    <source>
        <dbReference type="ARBA" id="ARBA00023125"/>
    </source>
</evidence>
<dbReference type="GO" id="GO:0009295">
    <property type="term" value="C:nucleoid"/>
    <property type="evidence" value="ECO:0007669"/>
    <property type="project" value="TreeGrafter"/>
</dbReference>
<evidence type="ECO:0000256" key="3">
    <source>
        <dbReference type="PIRNR" id="PIRNR002070"/>
    </source>
</evidence>
<evidence type="ECO:0000256" key="2">
    <source>
        <dbReference type="HAMAP-Rule" id="MF_00984"/>
    </source>
</evidence>
<dbReference type="NCBIfam" id="TIGR00621">
    <property type="entry name" value="ssb"/>
    <property type="match status" value="1"/>
</dbReference>
<dbReference type="InterPro" id="IPR000424">
    <property type="entry name" value="Primosome_PriB/ssb"/>
</dbReference>
<comment type="caution">
    <text evidence="2">Lacks conserved residue(s) required for the propagation of feature annotation.</text>
</comment>
<dbReference type="AlphaFoldDB" id="A0A6N2Z9A5"/>
<dbReference type="SUPFAM" id="SSF50249">
    <property type="entry name" value="Nucleic acid-binding proteins"/>
    <property type="match status" value="1"/>
</dbReference>
<name>A0A6N2Z9A5_9FIRM</name>
<dbReference type="InterPro" id="IPR011344">
    <property type="entry name" value="ssDNA-bd"/>
</dbReference>
<dbReference type="PROSITE" id="PS50935">
    <property type="entry name" value="SSB"/>
    <property type="match status" value="1"/>
</dbReference>
<comment type="subunit">
    <text evidence="2">Homotetramer.</text>
</comment>
<protein>
    <recommendedName>
        <fullName evidence="2 3">Single-stranded DNA-binding protein</fullName>
        <shortName evidence="2">SSB</shortName>
    </recommendedName>
</protein>
<dbReference type="EMBL" id="CACRUQ010000005">
    <property type="protein sequence ID" value="VYT73712.1"/>
    <property type="molecule type" value="Genomic_DNA"/>
</dbReference>
<reference evidence="5" key="1">
    <citation type="submission" date="2019-11" db="EMBL/GenBank/DDBJ databases">
        <authorList>
            <person name="Feng L."/>
        </authorList>
    </citation>
    <scope>NUCLEOTIDE SEQUENCE</scope>
    <source>
        <strain evidence="5">RtorquesLFYP15</strain>
    </source>
</reference>
<gene>
    <name evidence="5" type="primary">ssb_1</name>
    <name evidence="5" type="ORF">RTLFYP15_00596</name>
</gene>
<dbReference type="PANTHER" id="PTHR10302">
    <property type="entry name" value="SINGLE-STRANDED DNA-BINDING PROTEIN"/>
    <property type="match status" value="1"/>
</dbReference>
<keyword evidence="1 2" id="KW-0238">DNA-binding</keyword>
<proteinExistence type="inferred from homology"/>
<dbReference type="Gene3D" id="2.40.50.140">
    <property type="entry name" value="Nucleic acid-binding proteins"/>
    <property type="match status" value="1"/>
</dbReference>
<sequence length="142" mass="15528">MNKVILMGRLTRDPEVRYSQGEQATAVARYTLAVDRRGRNQENSADFIQCVAFGKAAEFAERYLHKGTKIVLTGRIQTGSYTNKDGQRVYTTDIVAEDQEFAESKNAESGNAGGYNTQPAPAPQSGKDGFMPAGDDSELPFV</sequence>
<evidence type="ECO:0000256" key="4">
    <source>
        <dbReference type="SAM" id="MobiDB-lite"/>
    </source>
</evidence>
<dbReference type="RefSeq" id="WP_161117283.1">
    <property type="nucleotide sequence ID" value="NZ_CACRUQ010000005.1"/>
</dbReference>